<protein>
    <submittedName>
        <fullName evidence="1">Uncharacterized protein</fullName>
    </submittedName>
</protein>
<proteinExistence type="predicted"/>
<dbReference type="AlphaFoldDB" id="A0A1X0ZJE4"/>
<dbReference type="RefSeq" id="WP_084850935.1">
    <property type="nucleotide sequence ID" value="NZ_CP143525.1"/>
</dbReference>
<comment type="caution">
    <text evidence="1">The sequence shown here is derived from an EMBL/GenBank/DDBJ whole genome shotgun (WGS) entry which is preliminary data.</text>
</comment>
<name>A0A1X0ZJE4_PSEPU</name>
<evidence type="ECO:0000313" key="2">
    <source>
        <dbReference type="Proteomes" id="UP000193675"/>
    </source>
</evidence>
<organism evidence="1 2">
    <name type="scientific">Pseudomonas putida</name>
    <name type="common">Arthrobacter siderocapsulatus</name>
    <dbReference type="NCBI Taxonomy" id="303"/>
    <lineage>
        <taxon>Bacteria</taxon>
        <taxon>Pseudomonadati</taxon>
        <taxon>Pseudomonadota</taxon>
        <taxon>Gammaproteobacteria</taxon>
        <taxon>Pseudomonadales</taxon>
        <taxon>Pseudomonadaceae</taxon>
        <taxon>Pseudomonas</taxon>
    </lineage>
</organism>
<evidence type="ECO:0000313" key="1">
    <source>
        <dbReference type="EMBL" id="ORL58848.1"/>
    </source>
</evidence>
<gene>
    <name evidence="1" type="ORF">B7H17_25325</name>
</gene>
<sequence>MSLFDEIQTSLRSTGFVTNGQASDLAEKVVGCIHVRERNLHAQLKALQDRLNGLQALVNTAKEGTEAMDSEEYRARALATFEAICAPGLFEPEVTESVDPAGPPTARLVIELYGNEVRAAYSDFPVDIVFVNRDQHSDPEAEPESLAECFALGGEARVSDIERYFEDAEVARKAGKLLGVVLPHP</sequence>
<dbReference type="EMBL" id="NBWC01000049">
    <property type="protein sequence ID" value="ORL58848.1"/>
    <property type="molecule type" value="Genomic_DNA"/>
</dbReference>
<reference evidence="1 2" key="1">
    <citation type="submission" date="2017-04" db="EMBL/GenBank/DDBJ databases">
        <title>Presence of VIM-2 positive Pseudomonas species in chickens and their surrounding environment.</title>
        <authorList>
            <person name="Zhang R."/>
        </authorList>
    </citation>
    <scope>NUCLEOTIDE SEQUENCE [LARGE SCALE GENOMIC DNA]</scope>
    <source>
        <strain evidence="1 2">DZ-C18</strain>
    </source>
</reference>
<dbReference type="Proteomes" id="UP000193675">
    <property type="component" value="Unassembled WGS sequence"/>
</dbReference>
<accession>A0A1X0ZJE4</accession>